<dbReference type="InterPro" id="IPR023346">
    <property type="entry name" value="Lysozyme-like_dom_sf"/>
</dbReference>
<sequence>NVKAGRTVQGGSTLTQQLAKNLFLSSERTLWRKVREAYIALILDHRYSKDRILEAYLNEVYLGQNGGQAIHGFGLASRLYFGQPIQELRIDQLALLVGMVKGPSYYNPVRYPERVKARRDLVLRLLMQQDILTPKQYEEAASRD</sequence>
<dbReference type="Gene3D" id="1.10.3810.10">
    <property type="entry name" value="Biosynthetic peptidoglycan transglycosylase-like"/>
    <property type="match status" value="1"/>
</dbReference>
<dbReference type="InterPro" id="IPR001264">
    <property type="entry name" value="Glyco_trans_51"/>
</dbReference>
<dbReference type="EMBL" id="VZOL01001507">
    <property type="protein sequence ID" value="KAB0630646.1"/>
    <property type="molecule type" value="Genomic_DNA"/>
</dbReference>
<evidence type="ECO:0000256" key="1">
    <source>
        <dbReference type="ARBA" id="ARBA00004236"/>
    </source>
</evidence>
<dbReference type="GO" id="GO:0005886">
    <property type="term" value="C:plasma membrane"/>
    <property type="evidence" value="ECO:0007669"/>
    <property type="project" value="UniProtKB-SubCell"/>
</dbReference>
<keyword evidence="8" id="KW-0472">Membrane</keyword>
<dbReference type="AlphaFoldDB" id="A0A6L3MJD6"/>
<keyword evidence="7" id="KW-0573">Peptidoglycan synthesis</keyword>
<dbReference type="Proteomes" id="UP000473571">
    <property type="component" value="Unassembled WGS sequence"/>
</dbReference>
<dbReference type="PANTHER" id="PTHR32282:SF11">
    <property type="entry name" value="PENICILLIN-BINDING PROTEIN 1B"/>
    <property type="match status" value="1"/>
</dbReference>
<evidence type="ECO:0000313" key="14">
    <source>
        <dbReference type="Proteomes" id="UP000473571"/>
    </source>
</evidence>
<comment type="caution">
    <text evidence="13">The sequence shown here is derived from an EMBL/GenBank/DDBJ whole genome shotgun (WGS) entry which is preliminary data.</text>
</comment>
<accession>A0A6L3MJD6</accession>
<evidence type="ECO:0000256" key="3">
    <source>
        <dbReference type="ARBA" id="ARBA00022475"/>
    </source>
</evidence>
<name>A0A6L3MJD6_9BURK</name>
<feature type="non-terminal residue" evidence="13">
    <location>
        <position position="144"/>
    </location>
</feature>
<protein>
    <submittedName>
        <fullName evidence="13">Penicillin-binding protein 1B</fullName>
    </submittedName>
</protein>
<evidence type="ECO:0000256" key="10">
    <source>
        <dbReference type="ARBA" id="ARBA00034000"/>
    </source>
</evidence>
<dbReference type="GO" id="GO:0030288">
    <property type="term" value="C:outer membrane-bounded periplasmic space"/>
    <property type="evidence" value="ECO:0007669"/>
    <property type="project" value="TreeGrafter"/>
</dbReference>
<dbReference type="GO" id="GO:0008360">
    <property type="term" value="P:regulation of cell shape"/>
    <property type="evidence" value="ECO:0007669"/>
    <property type="project" value="UniProtKB-KW"/>
</dbReference>
<dbReference type="PANTHER" id="PTHR32282">
    <property type="entry name" value="BINDING PROTEIN TRANSPEPTIDASE, PUTATIVE-RELATED"/>
    <property type="match status" value="1"/>
</dbReference>
<evidence type="ECO:0000256" key="7">
    <source>
        <dbReference type="ARBA" id="ARBA00022984"/>
    </source>
</evidence>
<dbReference type="GO" id="GO:0009002">
    <property type="term" value="F:serine-type D-Ala-D-Ala carboxypeptidase activity"/>
    <property type="evidence" value="ECO:0007669"/>
    <property type="project" value="UniProtKB-EC"/>
</dbReference>
<feature type="non-terminal residue" evidence="13">
    <location>
        <position position="1"/>
    </location>
</feature>
<evidence type="ECO:0000256" key="11">
    <source>
        <dbReference type="ARBA" id="ARBA00049902"/>
    </source>
</evidence>
<keyword evidence="9" id="KW-0961">Cell wall biogenesis/degradation</keyword>
<dbReference type="InterPro" id="IPR050396">
    <property type="entry name" value="Glycosyltr_51/Transpeptidase"/>
</dbReference>
<feature type="domain" description="Glycosyl transferase family 51" evidence="12">
    <location>
        <begin position="1"/>
        <end position="124"/>
    </location>
</feature>
<evidence type="ECO:0000256" key="6">
    <source>
        <dbReference type="ARBA" id="ARBA00022960"/>
    </source>
</evidence>
<evidence type="ECO:0000313" key="13">
    <source>
        <dbReference type="EMBL" id="KAB0630646.1"/>
    </source>
</evidence>
<gene>
    <name evidence="13" type="ORF">F7R13_36370</name>
</gene>
<keyword evidence="5" id="KW-0808">Transferase</keyword>
<keyword evidence="3" id="KW-1003">Cell membrane</keyword>
<dbReference type="Pfam" id="PF00912">
    <property type="entry name" value="Transgly"/>
    <property type="match status" value="1"/>
</dbReference>
<dbReference type="GO" id="GO:0071555">
    <property type="term" value="P:cell wall organization"/>
    <property type="evidence" value="ECO:0007669"/>
    <property type="project" value="UniProtKB-KW"/>
</dbReference>
<evidence type="ECO:0000256" key="4">
    <source>
        <dbReference type="ARBA" id="ARBA00022676"/>
    </source>
</evidence>
<keyword evidence="4" id="KW-0328">Glycosyltransferase</keyword>
<organism evidence="13 14">
    <name type="scientific">Burkholderia territorii</name>
    <dbReference type="NCBI Taxonomy" id="1503055"/>
    <lineage>
        <taxon>Bacteria</taxon>
        <taxon>Pseudomonadati</taxon>
        <taxon>Pseudomonadota</taxon>
        <taxon>Betaproteobacteria</taxon>
        <taxon>Burkholderiales</taxon>
        <taxon>Burkholderiaceae</taxon>
        <taxon>Burkholderia</taxon>
        <taxon>Burkholderia cepacia complex</taxon>
    </lineage>
</organism>
<comment type="catalytic activity">
    <reaction evidence="11">
        <text>[GlcNAc-(1-&gt;4)-Mur2Ac(oyl-L-Ala-gamma-D-Glu-L-Lys-D-Ala-D-Ala)](n)-di-trans,octa-cis-undecaprenyl diphosphate + beta-D-GlcNAc-(1-&gt;4)-Mur2Ac(oyl-L-Ala-gamma-D-Glu-L-Lys-D-Ala-D-Ala)-di-trans,octa-cis-undecaprenyl diphosphate = [GlcNAc-(1-&gt;4)-Mur2Ac(oyl-L-Ala-gamma-D-Glu-L-Lys-D-Ala-D-Ala)](n+1)-di-trans,octa-cis-undecaprenyl diphosphate + di-trans,octa-cis-undecaprenyl diphosphate + H(+)</text>
        <dbReference type="Rhea" id="RHEA:23708"/>
        <dbReference type="Rhea" id="RHEA-COMP:9602"/>
        <dbReference type="Rhea" id="RHEA-COMP:9603"/>
        <dbReference type="ChEBI" id="CHEBI:15378"/>
        <dbReference type="ChEBI" id="CHEBI:58405"/>
        <dbReference type="ChEBI" id="CHEBI:60033"/>
        <dbReference type="ChEBI" id="CHEBI:78435"/>
        <dbReference type="EC" id="2.4.99.28"/>
    </reaction>
</comment>
<evidence type="ECO:0000256" key="5">
    <source>
        <dbReference type="ARBA" id="ARBA00022679"/>
    </source>
</evidence>
<dbReference type="SUPFAM" id="SSF53955">
    <property type="entry name" value="Lysozyme-like"/>
    <property type="match status" value="1"/>
</dbReference>
<reference evidence="13 14" key="1">
    <citation type="submission" date="2019-09" db="EMBL/GenBank/DDBJ databases">
        <title>Draft genome sequences of 48 bacterial type strains from the CCUG.</title>
        <authorList>
            <person name="Tunovic T."/>
            <person name="Pineiro-Iglesias B."/>
            <person name="Unosson C."/>
            <person name="Inganas E."/>
            <person name="Ohlen M."/>
            <person name="Cardew S."/>
            <person name="Jensie-Markopoulos S."/>
            <person name="Salva-Serra F."/>
            <person name="Jaen-Luchoro D."/>
            <person name="Karlsson R."/>
            <person name="Svensson-Stadler L."/>
            <person name="Chun J."/>
            <person name="Moore E."/>
        </authorList>
    </citation>
    <scope>NUCLEOTIDE SEQUENCE [LARGE SCALE GENOMIC DNA]</scope>
    <source>
        <strain evidence="13 14">CCUG 65687</strain>
    </source>
</reference>
<comment type="pathway">
    <text evidence="2">Cell wall biogenesis; peptidoglycan biosynthesis.</text>
</comment>
<evidence type="ECO:0000256" key="2">
    <source>
        <dbReference type="ARBA" id="ARBA00004752"/>
    </source>
</evidence>
<evidence type="ECO:0000256" key="8">
    <source>
        <dbReference type="ARBA" id="ARBA00023136"/>
    </source>
</evidence>
<keyword evidence="6" id="KW-0133">Cell shape</keyword>
<proteinExistence type="predicted"/>
<comment type="catalytic activity">
    <reaction evidence="10">
        <text>Preferential cleavage: (Ac)2-L-Lys-D-Ala-|-D-Ala. Also transpeptidation of peptidyl-alanyl moieties that are N-acyl substituents of D-alanine.</text>
        <dbReference type="EC" id="3.4.16.4"/>
    </reaction>
</comment>
<dbReference type="GO" id="GO:0008955">
    <property type="term" value="F:peptidoglycan glycosyltransferase activity"/>
    <property type="evidence" value="ECO:0007669"/>
    <property type="project" value="UniProtKB-EC"/>
</dbReference>
<evidence type="ECO:0000256" key="9">
    <source>
        <dbReference type="ARBA" id="ARBA00023316"/>
    </source>
</evidence>
<dbReference type="GO" id="GO:0009252">
    <property type="term" value="P:peptidoglycan biosynthetic process"/>
    <property type="evidence" value="ECO:0007669"/>
    <property type="project" value="UniProtKB-KW"/>
</dbReference>
<comment type="subcellular location">
    <subcellularLocation>
        <location evidence="1">Cell membrane</location>
    </subcellularLocation>
</comment>
<evidence type="ECO:0000259" key="12">
    <source>
        <dbReference type="Pfam" id="PF00912"/>
    </source>
</evidence>
<dbReference type="InterPro" id="IPR036950">
    <property type="entry name" value="PBP_transglycosylase"/>
</dbReference>